<evidence type="ECO:0008006" key="3">
    <source>
        <dbReference type="Google" id="ProtNLM"/>
    </source>
</evidence>
<dbReference type="RefSeq" id="XP_036632064.1">
    <property type="nucleotide sequence ID" value="XM_036776045.1"/>
</dbReference>
<organism evidence="1 2">
    <name type="scientific">Pleurotus ostreatus</name>
    <name type="common">Oyster mushroom</name>
    <name type="synonym">White-rot fungus</name>
    <dbReference type="NCBI Taxonomy" id="5322"/>
    <lineage>
        <taxon>Eukaryota</taxon>
        <taxon>Fungi</taxon>
        <taxon>Dikarya</taxon>
        <taxon>Basidiomycota</taxon>
        <taxon>Agaricomycotina</taxon>
        <taxon>Agaricomycetes</taxon>
        <taxon>Agaricomycetidae</taxon>
        <taxon>Agaricales</taxon>
        <taxon>Pleurotineae</taxon>
        <taxon>Pleurotaceae</taxon>
        <taxon>Pleurotus</taxon>
    </lineage>
</organism>
<dbReference type="InterPro" id="IPR032675">
    <property type="entry name" value="LRR_dom_sf"/>
</dbReference>
<accession>A0A8H7DSY1</accession>
<evidence type="ECO:0000313" key="1">
    <source>
        <dbReference type="EMBL" id="KAF7430786.1"/>
    </source>
</evidence>
<name>A0A8H7DSY1_PLEOS</name>
<sequence length="473" mass="54603">MRIAPAAPPILRLPQELLDDTLSRIDLHADLISFALASKACSRLVIPRHSQYRVIRVRHIYPHLWEHLACRADLAMGVRAVHICLRKDYTAPDHCPSTLLKGCASRQKEPDWGTVARNFGAALMHMRELHTFTWAWDHSAAAWTVGDKLALEYWAFDALARLPSLKHLELCKFFILRLPSWVVEDRTYPLWNITNLTSLCLSGDTWTKPDHRPHLVSLLQKSPNLRHLDIPMEFQPLPSLHFPKLEELRLVLQSGSSYTIDESRARFIEQHPTITKLCWTPILCPPLSPNSLPNLRLLRSSDDDVIRTLNSGSCVRMLESLEVMVLTRELLDTMSKCFDRGSLKRIRIHNFDDLMTLRALAVTFPAITHLSVPPYFIPDIRRAVDLHLWMELLSLFTKLEVFRGLGIWQAADMNKARMHQAILNVVALCPHLRELDHYQFNTKRLNNNRIVVTREVTADEELRIEYSIEKPNY</sequence>
<dbReference type="EMBL" id="JACETU010000004">
    <property type="protein sequence ID" value="KAF7430786.1"/>
    <property type="molecule type" value="Genomic_DNA"/>
</dbReference>
<reference evidence="1" key="1">
    <citation type="submission" date="2019-07" db="EMBL/GenBank/DDBJ databases">
        <authorList>
            <person name="Palmer J.M."/>
        </authorList>
    </citation>
    <scope>NUCLEOTIDE SEQUENCE</scope>
    <source>
        <strain evidence="1">PC9</strain>
    </source>
</reference>
<dbReference type="VEuPathDB" id="FungiDB:PC9H_006497"/>
<dbReference type="Gene3D" id="3.80.10.10">
    <property type="entry name" value="Ribonuclease Inhibitor"/>
    <property type="match status" value="1"/>
</dbReference>
<gene>
    <name evidence="1" type="ORF">PC9H_006497</name>
</gene>
<dbReference type="OrthoDB" id="3249214at2759"/>
<dbReference type="Proteomes" id="UP000623687">
    <property type="component" value="Unassembled WGS sequence"/>
</dbReference>
<evidence type="ECO:0000313" key="2">
    <source>
        <dbReference type="Proteomes" id="UP000623687"/>
    </source>
</evidence>
<keyword evidence="2" id="KW-1185">Reference proteome</keyword>
<dbReference type="GeneID" id="59376315"/>
<proteinExistence type="predicted"/>
<dbReference type="SUPFAM" id="SSF52058">
    <property type="entry name" value="L domain-like"/>
    <property type="match status" value="1"/>
</dbReference>
<dbReference type="AlphaFoldDB" id="A0A8H7DSY1"/>
<protein>
    <recommendedName>
        <fullName evidence="3">F-box domain-containing protein</fullName>
    </recommendedName>
</protein>
<comment type="caution">
    <text evidence="1">The sequence shown here is derived from an EMBL/GenBank/DDBJ whole genome shotgun (WGS) entry which is preliminary data.</text>
</comment>